<sequence length="377" mass="41058">MSDNVKINRGLKGVYFERSGVSDIDGAKGELSYRGYSIHDLATHSTFEEVCYLLIHGKLPTADQLAEFDASLKSARVLPSAVLDIIRATKDGHPMDVLRTAVSALAALEPNSQQVGEDAFVANGIRLISQVPIIIAAHDAIRNGREVVAPDMDLSHAGNWLWMLKGEKPTPEATRLADVDFILHAEHGANASSFAARVTIGTETNLHGGIVTALSTLAGPAHGGAAEDVMKMVHDIGTPDKAAAYVKAKRAAKEAVTGFGHRVYRKEDPRARHMRDGVRQLGAEMGAPEWYEILQAVVEAMQPYARHGLNVNVDFYSGVIYQLHGIAMDLYVPIFAIGRMPGWIIQCIEQQRGNILIRPLTLYNGPEPRAYTPINAR</sequence>
<evidence type="ECO:0000256" key="5">
    <source>
        <dbReference type="PIRNR" id="PIRNR001369"/>
    </source>
</evidence>
<dbReference type="InterPro" id="IPR002020">
    <property type="entry name" value="Citrate_synthase"/>
</dbReference>
<evidence type="ECO:0000313" key="9">
    <source>
        <dbReference type="Proteomes" id="UP000236447"/>
    </source>
</evidence>
<evidence type="ECO:0000256" key="4">
    <source>
        <dbReference type="ARBA" id="ARBA00049288"/>
    </source>
</evidence>
<dbReference type="PROSITE" id="PS00480">
    <property type="entry name" value="CITRATE_SYNTHASE"/>
    <property type="match status" value="1"/>
</dbReference>
<dbReference type="Gene3D" id="1.10.230.10">
    <property type="entry name" value="Cytochrome P450-Terp, domain 2"/>
    <property type="match status" value="1"/>
</dbReference>
<dbReference type="Proteomes" id="UP000236447">
    <property type="component" value="Chromosome"/>
</dbReference>
<dbReference type="AlphaFoldDB" id="A0A2I7KCD4"/>
<keyword evidence="3 5" id="KW-0808">Transferase</keyword>
<evidence type="ECO:0000256" key="7">
    <source>
        <dbReference type="RuleBase" id="RU003406"/>
    </source>
</evidence>
<comment type="similarity">
    <text evidence="2 5 7">Belongs to the citrate synthase family.</text>
</comment>
<reference evidence="8 9" key="1">
    <citation type="journal article" date="2017" name="Front. Microbiol.">
        <title>Phaeobacter piscinae sp. nov., a species of the Roseobacter group and potential aquaculture probiont.</title>
        <authorList>
            <person name="Sonnenschein E.C."/>
            <person name="Phippen C.B.W."/>
            <person name="Nielsen K.F."/>
            <person name="Mateiu R.V."/>
            <person name="Melchiorsen J."/>
            <person name="Gram L."/>
            <person name="Overmann J."/>
            <person name="Freese H.M."/>
        </authorList>
    </citation>
    <scope>NUCLEOTIDE SEQUENCE [LARGE SCALE GENOMIC DNA]</scope>
    <source>
        <strain evidence="8 9">P88</strain>
    </source>
</reference>
<dbReference type="UniPathway" id="UPA00223">
    <property type="reaction ID" value="UER00717"/>
</dbReference>
<dbReference type="Pfam" id="PF00285">
    <property type="entry name" value="Citrate_synt"/>
    <property type="match status" value="1"/>
</dbReference>
<dbReference type="InterPro" id="IPR019810">
    <property type="entry name" value="Citrate_synthase_AS"/>
</dbReference>
<accession>A0A2I7KCD4</accession>
<evidence type="ECO:0000313" key="8">
    <source>
        <dbReference type="EMBL" id="AUR00259.1"/>
    </source>
</evidence>
<dbReference type="EMBL" id="CP010725">
    <property type="protein sequence ID" value="AUR00259.1"/>
    <property type="molecule type" value="Genomic_DNA"/>
</dbReference>
<dbReference type="InterPro" id="IPR036969">
    <property type="entry name" value="Citrate_synthase_sf"/>
</dbReference>
<evidence type="ECO:0000256" key="3">
    <source>
        <dbReference type="ARBA" id="ARBA00022679"/>
    </source>
</evidence>
<dbReference type="InterPro" id="IPR016143">
    <property type="entry name" value="Citrate_synth-like_sm_a-sub"/>
</dbReference>
<dbReference type="GO" id="GO:0006099">
    <property type="term" value="P:tricarboxylic acid cycle"/>
    <property type="evidence" value="ECO:0007669"/>
    <property type="project" value="UniProtKB-UniPathway"/>
</dbReference>
<dbReference type="GO" id="GO:0036440">
    <property type="term" value="F:citrate synthase activity"/>
    <property type="evidence" value="ECO:0007669"/>
    <property type="project" value="UniProtKB-EC"/>
</dbReference>
<proteinExistence type="inferred from homology"/>
<evidence type="ECO:0000256" key="2">
    <source>
        <dbReference type="ARBA" id="ARBA00010566"/>
    </source>
</evidence>
<evidence type="ECO:0000256" key="6">
    <source>
        <dbReference type="PIRSR" id="PIRSR001369-1"/>
    </source>
</evidence>
<dbReference type="Gene3D" id="1.10.580.10">
    <property type="entry name" value="Citrate Synthase, domain 1"/>
    <property type="match status" value="1"/>
</dbReference>
<feature type="active site" evidence="6">
    <location>
        <position position="314"/>
    </location>
</feature>
<keyword evidence="8" id="KW-0012">Acyltransferase</keyword>
<dbReference type="SUPFAM" id="SSF48256">
    <property type="entry name" value="Citrate synthase"/>
    <property type="match status" value="1"/>
</dbReference>
<comment type="pathway">
    <text evidence="1">Carbohydrate metabolism; tricarboxylic acid cycle; isocitrate from oxaloacetate: step 1/2.</text>
</comment>
<dbReference type="PANTHER" id="PTHR11739">
    <property type="entry name" value="CITRATE SYNTHASE"/>
    <property type="match status" value="1"/>
</dbReference>
<reference evidence="8 9" key="2">
    <citation type="journal article" date="2017" name="Genome Biol. Evol.">
        <title>Trajectories and Drivers of Genome Evolution in Surface-Associated Marine Phaeobacter.</title>
        <authorList>
            <person name="Freese H.M."/>
            <person name="Sikorski J."/>
            <person name="Bunk B."/>
            <person name="Scheuner C."/>
            <person name="Meier-Kolthoff J.P."/>
            <person name="Sproer C."/>
            <person name="Gram L."/>
            <person name="Overmann J."/>
        </authorList>
    </citation>
    <scope>NUCLEOTIDE SEQUENCE [LARGE SCALE GENOMIC DNA]</scope>
    <source>
        <strain evidence="8 9">P88</strain>
    </source>
</reference>
<dbReference type="InterPro" id="IPR024176">
    <property type="entry name" value="Citrate_synthase_bac-typ"/>
</dbReference>
<dbReference type="CDD" id="cd06110">
    <property type="entry name" value="BSuCS-II_like"/>
    <property type="match status" value="1"/>
</dbReference>
<organism evidence="8 9">
    <name type="scientific">Phaeobacter inhibens</name>
    <dbReference type="NCBI Taxonomy" id="221822"/>
    <lineage>
        <taxon>Bacteria</taxon>
        <taxon>Pseudomonadati</taxon>
        <taxon>Pseudomonadota</taxon>
        <taxon>Alphaproteobacteria</taxon>
        <taxon>Rhodobacterales</taxon>
        <taxon>Roseobacteraceae</taxon>
        <taxon>Phaeobacter</taxon>
    </lineage>
</organism>
<feature type="active site" evidence="6">
    <location>
        <position position="261"/>
    </location>
</feature>
<dbReference type="PRINTS" id="PR00143">
    <property type="entry name" value="CITRTSNTHASE"/>
</dbReference>
<dbReference type="PANTHER" id="PTHR11739:SF4">
    <property type="entry name" value="CITRATE SYNTHASE, PEROXISOMAL"/>
    <property type="match status" value="1"/>
</dbReference>
<comment type="catalytic activity">
    <reaction evidence="4">
        <text>oxaloacetate + acetyl-CoA + H2O = citrate + CoA + H(+)</text>
        <dbReference type="Rhea" id="RHEA:16845"/>
        <dbReference type="ChEBI" id="CHEBI:15377"/>
        <dbReference type="ChEBI" id="CHEBI:15378"/>
        <dbReference type="ChEBI" id="CHEBI:16452"/>
        <dbReference type="ChEBI" id="CHEBI:16947"/>
        <dbReference type="ChEBI" id="CHEBI:57287"/>
        <dbReference type="ChEBI" id="CHEBI:57288"/>
        <dbReference type="EC" id="2.3.3.16"/>
    </reaction>
</comment>
<dbReference type="RefSeq" id="WP_102884016.1">
    <property type="nucleotide sequence ID" value="NZ_CP010725.1"/>
</dbReference>
<protein>
    <recommendedName>
        <fullName evidence="5">Citrate synthase</fullName>
    </recommendedName>
</protein>
<gene>
    <name evidence="8" type="primary">gltA2</name>
    <name evidence="8" type="ORF">PhaeoP88_02922</name>
</gene>
<dbReference type="PIRSF" id="PIRSF001369">
    <property type="entry name" value="Citrate_synth"/>
    <property type="match status" value="1"/>
</dbReference>
<dbReference type="InterPro" id="IPR016142">
    <property type="entry name" value="Citrate_synth-like_lrg_a-sub"/>
</dbReference>
<dbReference type="GO" id="GO:0005975">
    <property type="term" value="P:carbohydrate metabolic process"/>
    <property type="evidence" value="ECO:0007669"/>
    <property type="project" value="TreeGrafter"/>
</dbReference>
<evidence type="ECO:0000256" key="1">
    <source>
        <dbReference type="ARBA" id="ARBA00004751"/>
    </source>
</evidence>
<dbReference type="GO" id="GO:0005829">
    <property type="term" value="C:cytosol"/>
    <property type="evidence" value="ECO:0007669"/>
    <property type="project" value="TreeGrafter"/>
</dbReference>
<name>A0A2I7KCD4_9RHOB</name>